<evidence type="ECO:0000259" key="3">
    <source>
        <dbReference type="PROSITE" id="PS50846"/>
    </source>
</evidence>
<gene>
    <name evidence="4" type="ORF">SSGG_01983</name>
</gene>
<dbReference type="PROSITE" id="PS50846">
    <property type="entry name" value="HMA_2"/>
    <property type="match status" value="1"/>
</dbReference>
<dbReference type="GO" id="GO:0046872">
    <property type="term" value="F:metal ion binding"/>
    <property type="evidence" value="ECO:0007669"/>
    <property type="project" value="UniProtKB-KW"/>
</dbReference>
<organism evidence="4 5">
    <name type="scientific">Streptomyces filamentosus NRRL 15998</name>
    <dbReference type="NCBI Taxonomy" id="457431"/>
    <lineage>
        <taxon>Bacteria</taxon>
        <taxon>Bacillati</taxon>
        <taxon>Actinomycetota</taxon>
        <taxon>Actinomycetes</taxon>
        <taxon>Kitasatosporales</taxon>
        <taxon>Streptomycetaceae</taxon>
        <taxon>Streptomyces</taxon>
    </lineage>
</organism>
<feature type="compositionally biased region" description="Low complexity" evidence="2">
    <location>
        <begin position="47"/>
        <end position="63"/>
    </location>
</feature>
<evidence type="ECO:0000313" key="4">
    <source>
        <dbReference type="EMBL" id="EFE74617.2"/>
    </source>
</evidence>
<feature type="region of interest" description="Disordered" evidence="2">
    <location>
        <begin position="44"/>
        <end position="63"/>
    </location>
</feature>
<reference evidence="5" key="1">
    <citation type="submission" date="2008-10" db="EMBL/GenBank/DDBJ databases">
        <authorList>
            <person name="Molnar K."/>
        </authorList>
    </citation>
    <scope>NUCLEOTIDE SEQUENCE [LARGE SCALE GENOMIC DNA]</scope>
    <source>
        <strain evidence="5">NRRL 15998</strain>
    </source>
</reference>
<evidence type="ECO:0000256" key="2">
    <source>
        <dbReference type="SAM" id="MobiDB-lite"/>
    </source>
</evidence>
<dbReference type="SUPFAM" id="SSF55008">
    <property type="entry name" value="HMA, heavy metal-associated domain"/>
    <property type="match status" value="1"/>
</dbReference>
<keyword evidence="1" id="KW-0479">Metal-binding</keyword>
<sequence>MRRARRRRSTSIPPRGIVWVRRGRHGGLCGPTCPLCRPKRVREEENAMTAETETTPSTGSCCSPTGSCHDGAADVQIGQADSVTTVYQVKGMTCGHCEGAVSEEISGIAGVTSVAAVAATGLVTVTSKAPLAEDAVRAAVDEAGYELLGPAA</sequence>
<dbReference type="PROSITE" id="PS01047">
    <property type="entry name" value="HMA_1"/>
    <property type="match status" value="1"/>
</dbReference>
<accession>D6ADA7</accession>
<dbReference type="Gene3D" id="3.30.70.100">
    <property type="match status" value="1"/>
</dbReference>
<dbReference type="Pfam" id="PF00403">
    <property type="entry name" value="HMA"/>
    <property type="match status" value="1"/>
</dbReference>
<dbReference type="InterPro" id="IPR006121">
    <property type="entry name" value="HMA_dom"/>
</dbReference>
<protein>
    <submittedName>
        <fullName evidence="4">Predicted protein</fullName>
    </submittedName>
</protein>
<proteinExistence type="predicted"/>
<reference evidence="5" key="2">
    <citation type="submission" date="2008-12" db="EMBL/GenBank/DDBJ databases">
        <title>Annotation of Streptomyces roseosporus strain NRRL 15998.</title>
        <authorList>
            <consortium name="The Broad Institute Genome Sequencing Platform"/>
            <consortium name="Broad Institute Microbial Sequencing Center"/>
            <person name="Fischbach M."/>
            <person name="Ward D."/>
            <person name="Young S."/>
            <person name="Kodira C.D."/>
            <person name="Zeng Q."/>
            <person name="Koehrsen M."/>
            <person name="Godfrey P."/>
            <person name="Alvarado L."/>
            <person name="Berlin A.M."/>
            <person name="Borenstein D."/>
            <person name="Chen Z."/>
            <person name="Engels R."/>
            <person name="Freedman E."/>
            <person name="Gellesch M."/>
            <person name="Goldberg J."/>
            <person name="Griggs A."/>
            <person name="Gujja S."/>
            <person name="Heiman D.I."/>
            <person name="Hepburn T.A."/>
            <person name="Howarth C."/>
            <person name="Jen D."/>
            <person name="Larson L."/>
            <person name="Lewis B."/>
            <person name="Mehta T."/>
            <person name="Park D."/>
            <person name="Pearson M."/>
            <person name="Roberts A."/>
            <person name="Saif S."/>
            <person name="Shea T.D."/>
            <person name="Shenoy N."/>
            <person name="Sisk P."/>
            <person name="Stolte C."/>
            <person name="Sykes S.N."/>
            <person name="Walk T."/>
            <person name="White J."/>
            <person name="Yandava C."/>
            <person name="Straight P."/>
            <person name="Clardy J."/>
            <person name="Hung D."/>
            <person name="Kolter R."/>
            <person name="Mekalanos J."/>
            <person name="Walker S."/>
            <person name="Walsh C.T."/>
            <person name="Wieland B.L.C."/>
            <person name="Ilzarbe M."/>
            <person name="Galagan J."/>
            <person name="Nusbaum C."/>
            <person name="Birren B."/>
        </authorList>
    </citation>
    <scope>NUCLEOTIDE SEQUENCE [LARGE SCALE GENOMIC DNA]</scope>
    <source>
        <strain evidence="5">NRRL 15998</strain>
    </source>
</reference>
<evidence type="ECO:0000313" key="5">
    <source>
        <dbReference type="Proteomes" id="UP000003986"/>
    </source>
</evidence>
<dbReference type="EMBL" id="DS999644">
    <property type="protein sequence ID" value="EFE74617.2"/>
    <property type="molecule type" value="Genomic_DNA"/>
</dbReference>
<dbReference type="AlphaFoldDB" id="D6ADA7"/>
<dbReference type="CDD" id="cd00371">
    <property type="entry name" value="HMA"/>
    <property type="match status" value="1"/>
</dbReference>
<dbReference type="InterPro" id="IPR017969">
    <property type="entry name" value="Heavy-metal-associated_CS"/>
</dbReference>
<dbReference type="InterPro" id="IPR036163">
    <property type="entry name" value="HMA_dom_sf"/>
</dbReference>
<dbReference type="Proteomes" id="UP000003986">
    <property type="component" value="Unassembled WGS sequence"/>
</dbReference>
<evidence type="ECO:0000256" key="1">
    <source>
        <dbReference type="ARBA" id="ARBA00022723"/>
    </source>
</evidence>
<name>D6ADA7_STRFL</name>
<feature type="domain" description="HMA" evidence="3">
    <location>
        <begin position="83"/>
        <end position="148"/>
    </location>
</feature>